<dbReference type="Proteomes" id="UP000028294">
    <property type="component" value="Chromosome"/>
</dbReference>
<keyword evidence="2" id="KW-0238">DNA-binding</keyword>
<dbReference type="PROSITE" id="PS01124">
    <property type="entry name" value="HTH_ARAC_FAMILY_2"/>
    <property type="match status" value="1"/>
</dbReference>
<dbReference type="Gene3D" id="1.10.10.60">
    <property type="entry name" value="Homeodomain-like"/>
    <property type="match status" value="1"/>
</dbReference>
<proteinExistence type="predicted"/>
<evidence type="ECO:0000313" key="8">
    <source>
        <dbReference type="Proteomes" id="UP000284614"/>
    </source>
</evidence>
<dbReference type="PANTHER" id="PTHR47504:SF5">
    <property type="entry name" value="RIGHT ORIGIN-BINDING PROTEIN"/>
    <property type="match status" value="1"/>
</dbReference>
<dbReference type="SMART" id="SM00342">
    <property type="entry name" value="HTH_ARAC"/>
    <property type="match status" value="1"/>
</dbReference>
<keyword evidence="3" id="KW-0804">Transcription</keyword>
<sequence>MQNLSPNQLICPYYSPDYKVIPQYIEMKAGESLELCSKTSNYFVFLFTGGIIIDFNHYINRPISENEMFFLPKNNKFKWKAITKTTLMLTGYNASVFPCSNVKNKILFKRKSTVKFLCRGIPMKEEMKSLVYQIKNYVDIGINCHHLYLLKYKEMQLLFKHFYTQEEIAQIFYMSLGNSPLFVEIILGNYSKVKTSKELAHLLGYSMRQFEKLFKENFDETPYKWMQERKVKQILQKLKDPDIPLKQIMYEFKFNTSSHFNFYCKKHLGGTPMQVRNGHKDNLISK</sequence>
<dbReference type="GO" id="GO:0043565">
    <property type="term" value="F:sequence-specific DNA binding"/>
    <property type="evidence" value="ECO:0007669"/>
    <property type="project" value="InterPro"/>
</dbReference>
<keyword evidence="1" id="KW-0805">Transcription regulation</keyword>
<name>A0A081UIL9_BACFG</name>
<dbReference type="AlphaFoldDB" id="A0A081UIL9"/>
<evidence type="ECO:0000313" key="5">
    <source>
        <dbReference type="EMBL" id="QCQ38529.1"/>
    </source>
</evidence>
<feature type="domain" description="HTH araC/xylS-type" evidence="4">
    <location>
        <begin position="180"/>
        <end position="278"/>
    </location>
</feature>
<protein>
    <submittedName>
        <fullName evidence="6">AraC family transcriptional regulator</fullName>
    </submittedName>
</protein>
<gene>
    <name evidence="6" type="ORF">DXA27_05575</name>
    <name evidence="5" type="ORF">IA74_021845</name>
</gene>
<dbReference type="SUPFAM" id="SSF46689">
    <property type="entry name" value="Homeodomain-like"/>
    <property type="match status" value="2"/>
</dbReference>
<accession>A0A081UIL9</accession>
<dbReference type="InterPro" id="IPR018060">
    <property type="entry name" value="HTH_AraC"/>
</dbReference>
<evidence type="ECO:0000313" key="6">
    <source>
        <dbReference type="EMBL" id="RGY70145.1"/>
    </source>
</evidence>
<organism evidence="6 8">
    <name type="scientific">Bacteroides fragilis</name>
    <dbReference type="NCBI Taxonomy" id="817"/>
    <lineage>
        <taxon>Bacteria</taxon>
        <taxon>Pseudomonadati</taxon>
        <taxon>Bacteroidota</taxon>
        <taxon>Bacteroidia</taxon>
        <taxon>Bacteroidales</taxon>
        <taxon>Bacteroidaceae</taxon>
        <taxon>Bacteroides</taxon>
    </lineage>
</organism>
<evidence type="ECO:0000259" key="4">
    <source>
        <dbReference type="PROSITE" id="PS01124"/>
    </source>
</evidence>
<reference evidence="5 7" key="2">
    <citation type="submission" date="2019-03" db="EMBL/GenBank/DDBJ databases">
        <title>Complete genome assembly of MDR B. fragilis.</title>
        <authorList>
            <person name="Sydenham T.V."/>
            <person name="Hasman H."/>
            <person name="Justesen U.S."/>
        </authorList>
    </citation>
    <scope>NUCLEOTIDE SEQUENCE [LARGE SCALE GENOMIC DNA]</scope>
    <source>
        <strain evidence="5 7">DCMOUH0067B</strain>
    </source>
</reference>
<evidence type="ECO:0000256" key="2">
    <source>
        <dbReference type="ARBA" id="ARBA00023125"/>
    </source>
</evidence>
<evidence type="ECO:0000313" key="7">
    <source>
        <dbReference type="Proteomes" id="UP000028294"/>
    </source>
</evidence>
<dbReference type="PANTHER" id="PTHR47504">
    <property type="entry name" value="RIGHT ORIGIN-BINDING PROTEIN"/>
    <property type="match status" value="1"/>
</dbReference>
<reference evidence="6 8" key="1">
    <citation type="submission" date="2018-08" db="EMBL/GenBank/DDBJ databases">
        <title>A genome reference for cultivated species of the human gut microbiota.</title>
        <authorList>
            <person name="Zou Y."/>
            <person name="Xue W."/>
            <person name="Luo G."/>
        </authorList>
    </citation>
    <scope>NUCLEOTIDE SEQUENCE [LARGE SCALE GENOMIC DNA]</scope>
    <source>
        <strain evidence="6 8">OF01-1</strain>
    </source>
</reference>
<evidence type="ECO:0000256" key="3">
    <source>
        <dbReference type="ARBA" id="ARBA00023163"/>
    </source>
</evidence>
<evidence type="ECO:0000256" key="1">
    <source>
        <dbReference type="ARBA" id="ARBA00023015"/>
    </source>
</evidence>
<dbReference type="InterPro" id="IPR009057">
    <property type="entry name" value="Homeodomain-like_sf"/>
</dbReference>
<dbReference type="Pfam" id="PF12833">
    <property type="entry name" value="HTH_18"/>
    <property type="match status" value="1"/>
</dbReference>
<dbReference type="Proteomes" id="UP000284614">
    <property type="component" value="Unassembled WGS sequence"/>
</dbReference>
<dbReference type="RefSeq" id="WP_005821405.1">
    <property type="nucleotide sequence ID" value="NZ_JAGJHH010000011.1"/>
</dbReference>
<dbReference type="GO" id="GO:0003700">
    <property type="term" value="F:DNA-binding transcription factor activity"/>
    <property type="evidence" value="ECO:0007669"/>
    <property type="project" value="InterPro"/>
</dbReference>
<dbReference type="EMBL" id="QSDG01000004">
    <property type="protein sequence ID" value="RGY70145.1"/>
    <property type="molecule type" value="Genomic_DNA"/>
</dbReference>
<dbReference type="InterPro" id="IPR050959">
    <property type="entry name" value="MarA-like"/>
</dbReference>
<dbReference type="EMBL" id="CP036553">
    <property type="protein sequence ID" value="QCQ38529.1"/>
    <property type="molecule type" value="Genomic_DNA"/>
</dbReference>